<evidence type="ECO:0000256" key="2">
    <source>
        <dbReference type="ARBA" id="ARBA00022741"/>
    </source>
</evidence>
<name>A0A3M7R4D2_BRAPC</name>
<dbReference type="STRING" id="10195.A0A3M7R4D2"/>
<dbReference type="GO" id="GO:0036064">
    <property type="term" value="C:ciliary basal body"/>
    <property type="evidence" value="ECO:0007669"/>
    <property type="project" value="TreeGrafter"/>
</dbReference>
<comment type="caution">
    <text evidence="5">The sequence shown here is derived from an EMBL/GenBank/DDBJ whole genome shotgun (WGS) entry which is preliminary data.</text>
</comment>
<evidence type="ECO:0000256" key="3">
    <source>
        <dbReference type="ARBA" id="ARBA00022840"/>
    </source>
</evidence>
<dbReference type="AlphaFoldDB" id="A0A3M7R4D2"/>
<dbReference type="Proteomes" id="UP000276133">
    <property type="component" value="Unassembled WGS sequence"/>
</dbReference>
<dbReference type="InterPro" id="IPR004344">
    <property type="entry name" value="TTL/TTLL_fam"/>
</dbReference>
<keyword evidence="6" id="KW-1185">Reference proteome</keyword>
<dbReference type="GO" id="GO:0015631">
    <property type="term" value="F:tubulin binding"/>
    <property type="evidence" value="ECO:0007669"/>
    <property type="project" value="TreeGrafter"/>
</dbReference>
<dbReference type="Pfam" id="PF03133">
    <property type="entry name" value="TTL"/>
    <property type="match status" value="2"/>
</dbReference>
<keyword evidence="2" id="KW-0547">Nucleotide-binding</keyword>
<keyword evidence="3" id="KW-0067">ATP-binding</keyword>
<reference evidence="5 6" key="1">
    <citation type="journal article" date="2018" name="Sci. Rep.">
        <title>Genomic signatures of local adaptation to the degree of environmental predictability in rotifers.</title>
        <authorList>
            <person name="Franch-Gras L."/>
            <person name="Hahn C."/>
            <person name="Garcia-Roger E.M."/>
            <person name="Carmona M.J."/>
            <person name="Serra M."/>
            <person name="Gomez A."/>
        </authorList>
    </citation>
    <scope>NUCLEOTIDE SEQUENCE [LARGE SCALE GENOMIC DNA]</scope>
    <source>
        <strain evidence="5">HYR1</strain>
    </source>
</reference>
<dbReference type="PANTHER" id="PTHR12241">
    <property type="entry name" value="TUBULIN POLYGLUTAMYLASE"/>
    <property type="match status" value="1"/>
</dbReference>
<dbReference type="OrthoDB" id="202825at2759"/>
<dbReference type="SUPFAM" id="SSF56059">
    <property type="entry name" value="Glutathione synthetase ATP-binding domain-like"/>
    <property type="match status" value="1"/>
</dbReference>
<proteinExistence type="predicted"/>
<dbReference type="PROSITE" id="PS51221">
    <property type="entry name" value="TTL"/>
    <property type="match status" value="2"/>
</dbReference>
<dbReference type="EMBL" id="REGN01004280">
    <property type="protein sequence ID" value="RNA18241.1"/>
    <property type="molecule type" value="Genomic_DNA"/>
</dbReference>
<feature type="compositionally biased region" description="Low complexity" evidence="4">
    <location>
        <begin position="150"/>
        <end position="175"/>
    </location>
</feature>
<dbReference type="PANTHER" id="PTHR12241:SF162">
    <property type="entry name" value="TUBULIN MONOGLUTAMYLASE TTLL4"/>
    <property type="match status" value="1"/>
</dbReference>
<evidence type="ECO:0000256" key="1">
    <source>
        <dbReference type="ARBA" id="ARBA00022598"/>
    </source>
</evidence>
<evidence type="ECO:0000256" key="4">
    <source>
        <dbReference type="SAM" id="MobiDB-lite"/>
    </source>
</evidence>
<gene>
    <name evidence="5" type="ORF">BpHYR1_041976</name>
</gene>
<accession>A0A3M7R4D2</accession>
<dbReference type="GO" id="GO:0005524">
    <property type="term" value="F:ATP binding"/>
    <property type="evidence" value="ECO:0007669"/>
    <property type="project" value="UniProtKB-KW"/>
</dbReference>
<protein>
    <submittedName>
        <fullName evidence="5">Tubulin polyglutamylase</fullName>
    </submittedName>
</protein>
<sequence>MKRSSSPPKSQQSVSRFLRVSSPVINRCHYMSLTGSRPMSLRAKKLPEPTNNLNESSQEFKSYRTSLKNSQSHFSTINQIKTELVKDKQPFFYNYSYSVCHKPNYSCPITIYQIKNSNYYFKNEHILPLPPIEHPNCKSQLNDDKHRQSKNPSSNSLISSPSISATTSSASYNSSKNLKKNKTSFVSNYLFKNKFNNTNDRYHSVTSSSSSLVNKAKKSSTKKTKKNVAFEISDADKENRADSSNDSYYVKTSEYNEPFNCMNDINEDADFEYDEDYYDFTSNLRIDNEEDFESDNQSMADILAKNGYDFKILFNETCIKKSDKTIVIQPPLTLSLFANVPPTIKFVTQDQKIGELPENLKKLCKWKMSSITPNVVKATIARSNFKLANGKHDWIGVWGSHMKPECFRSIHDYQKINHFPGSFQIGRKDRLCRNLYHAQAIFGKQEYNFVPITYVLPQDYNLLKQELETKNSKWILKPPASARGQGIRVVNKIEQIPKKRACVVQKYLSNPYLIDGLKFDLRIYVYVTSYDPLRIYLFNDGLTRFASRNGDPHVNILVKTHLKRKYSTHELFGFDVILDENLKPWIVEVNISPSLHSSSPLDVSIKGQMIADLFNLAGHMLPDPKEISKQEGKKSFKKIPKILAFNKFVLPQSLSNDEKCKHQYFIQRQTDEKVLSTIMDKLTPDDIRILVESEDEYNRRGCFIRIFPSASSHKYLKLFETKRYYNFLLSEWVLKYRGNREKAINLKKYTFKILLKVPIIAGRKTIY</sequence>
<dbReference type="GO" id="GO:0070740">
    <property type="term" value="F:tubulin-glutamic acid ligase activity"/>
    <property type="evidence" value="ECO:0007669"/>
    <property type="project" value="TreeGrafter"/>
</dbReference>
<dbReference type="GO" id="GO:0000226">
    <property type="term" value="P:microtubule cytoskeleton organization"/>
    <property type="evidence" value="ECO:0007669"/>
    <property type="project" value="TreeGrafter"/>
</dbReference>
<evidence type="ECO:0000313" key="5">
    <source>
        <dbReference type="EMBL" id="RNA18241.1"/>
    </source>
</evidence>
<evidence type="ECO:0000313" key="6">
    <source>
        <dbReference type="Proteomes" id="UP000276133"/>
    </source>
</evidence>
<keyword evidence="1" id="KW-0436">Ligase</keyword>
<organism evidence="5 6">
    <name type="scientific">Brachionus plicatilis</name>
    <name type="common">Marine rotifer</name>
    <name type="synonym">Brachionus muelleri</name>
    <dbReference type="NCBI Taxonomy" id="10195"/>
    <lineage>
        <taxon>Eukaryota</taxon>
        <taxon>Metazoa</taxon>
        <taxon>Spiralia</taxon>
        <taxon>Gnathifera</taxon>
        <taxon>Rotifera</taxon>
        <taxon>Eurotatoria</taxon>
        <taxon>Monogononta</taxon>
        <taxon>Pseudotrocha</taxon>
        <taxon>Ploima</taxon>
        <taxon>Brachionidae</taxon>
        <taxon>Brachionus</taxon>
    </lineage>
</organism>
<dbReference type="Gene3D" id="3.30.470.20">
    <property type="entry name" value="ATP-grasp fold, B domain"/>
    <property type="match status" value="2"/>
</dbReference>
<feature type="region of interest" description="Disordered" evidence="4">
    <location>
        <begin position="132"/>
        <end position="175"/>
    </location>
</feature>